<dbReference type="GO" id="GO:0004521">
    <property type="term" value="F:RNA endonuclease activity"/>
    <property type="evidence" value="ECO:0007669"/>
    <property type="project" value="UniProtKB-UniRule"/>
</dbReference>
<dbReference type="EC" id="3.1.-.-" evidence="9"/>
<evidence type="ECO:0000256" key="10">
    <source>
        <dbReference type="PIRNR" id="PIRNR032582"/>
    </source>
</evidence>
<protein>
    <recommendedName>
        <fullName evidence="9">CRISPR-associated endoribonuclease Cas2</fullName>
        <ecNumber evidence="9">3.1.-.-</ecNumber>
    </recommendedName>
</protein>
<keyword evidence="3 9" id="KW-0540">Nuclease</keyword>
<evidence type="ECO:0000256" key="3">
    <source>
        <dbReference type="ARBA" id="ARBA00022722"/>
    </source>
</evidence>
<dbReference type="PANTHER" id="PTHR34405">
    <property type="entry name" value="CRISPR-ASSOCIATED ENDORIBONUCLEASE CAS2"/>
    <property type="match status" value="1"/>
</dbReference>
<comment type="cofactor">
    <cofactor evidence="1 9">
        <name>Mg(2+)</name>
        <dbReference type="ChEBI" id="CHEBI:18420"/>
    </cofactor>
</comment>
<dbReference type="OrthoDB" id="9798176at2"/>
<proteinExistence type="inferred from homology"/>
<keyword evidence="4 9" id="KW-0479">Metal-binding</keyword>
<evidence type="ECO:0000256" key="7">
    <source>
        <dbReference type="ARBA" id="ARBA00022842"/>
    </source>
</evidence>
<dbReference type="PIRSF" id="PIRSF032582">
    <property type="entry name" value="Cas2"/>
    <property type="match status" value="1"/>
</dbReference>
<comment type="similarity">
    <text evidence="2 9 10">Belongs to the CRISPR-associated endoribonuclease Cas2 protein family.</text>
</comment>
<dbReference type="GO" id="GO:0043571">
    <property type="term" value="P:maintenance of CRISPR repeat elements"/>
    <property type="evidence" value="ECO:0007669"/>
    <property type="project" value="UniProtKB-UniRule"/>
</dbReference>
<accession>A0A368T1B8</accession>
<evidence type="ECO:0000313" key="11">
    <source>
        <dbReference type="EMBL" id="RCV53961.1"/>
    </source>
</evidence>
<feature type="binding site" evidence="9">
    <location>
        <position position="9"/>
    </location>
    <ligand>
        <name>Mg(2+)</name>
        <dbReference type="ChEBI" id="CHEBI:18420"/>
        <note>catalytic</note>
    </ligand>
</feature>
<comment type="subunit">
    <text evidence="9">Homodimer, forms a heterotetramer with a Cas1 homodimer.</text>
</comment>
<dbReference type="GO" id="GO:0051607">
    <property type="term" value="P:defense response to virus"/>
    <property type="evidence" value="ECO:0007669"/>
    <property type="project" value="UniProtKB-UniRule"/>
</dbReference>
<comment type="caution">
    <text evidence="11">The sequence shown here is derived from an EMBL/GenBank/DDBJ whole genome shotgun (WGS) entry which is preliminary data.</text>
</comment>
<comment type="function">
    <text evidence="9">CRISPR (clustered regularly interspaced short palindromic repeat), is an adaptive immune system that provides protection against mobile genetic elements (viruses, transposable elements and conjugative plasmids). CRISPR clusters contain sequences complementary to antecedent mobile elements and target invading nucleic acids. CRISPR clusters are transcribed and processed into CRISPR RNA (crRNA). Functions as a ssRNA-specific endoribonuclease. Involved in the integration of spacer DNA into the CRISPR cassette.</text>
</comment>
<evidence type="ECO:0000256" key="5">
    <source>
        <dbReference type="ARBA" id="ARBA00022759"/>
    </source>
</evidence>
<dbReference type="EMBL" id="QEIN01000178">
    <property type="protein sequence ID" value="RCV53961.1"/>
    <property type="molecule type" value="Genomic_DNA"/>
</dbReference>
<keyword evidence="12" id="KW-1185">Reference proteome</keyword>
<sequence>MQLLLLTYDVNTTTPEGRRRLRTVAQICEGYGRRVQKSVFEIISDEPGVLTLIDRIGRVIDDEADSIRVYRLPPDGFTVVRTLGAARAVGHNDAIII</sequence>
<evidence type="ECO:0000313" key="12">
    <source>
        <dbReference type="Proteomes" id="UP000253318"/>
    </source>
</evidence>
<dbReference type="InterPro" id="IPR021127">
    <property type="entry name" value="CRISPR_associated_Cas2"/>
</dbReference>
<dbReference type="PANTHER" id="PTHR34405:SF3">
    <property type="entry name" value="CRISPR-ASSOCIATED ENDORIBONUCLEASE CAS2 3"/>
    <property type="match status" value="1"/>
</dbReference>
<dbReference type="Proteomes" id="UP000253318">
    <property type="component" value="Unassembled WGS sequence"/>
</dbReference>
<dbReference type="Gene3D" id="3.30.70.240">
    <property type="match status" value="1"/>
</dbReference>
<dbReference type="NCBIfam" id="TIGR01573">
    <property type="entry name" value="cas2"/>
    <property type="match status" value="1"/>
</dbReference>
<name>A0A368T1B8_9ACTN</name>
<evidence type="ECO:0000256" key="6">
    <source>
        <dbReference type="ARBA" id="ARBA00022801"/>
    </source>
</evidence>
<keyword evidence="6 9" id="KW-0378">Hydrolase</keyword>
<dbReference type="CDD" id="cd09725">
    <property type="entry name" value="Cas2_I_II_III"/>
    <property type="match status" value="1"/>
</dbReference>
<dbReference type="AlphaFoldDB" id="A0A368T1B8"/>
<evidence type="ECO:0000256" key="1">
    <source>
        <dbReference type="ARBA" id="ARBA00001946"/>
    </source>
</evidence>
<evidence type="ECO:0000256" key="2">
    <source>
        <dbReference type="ARBA" id="ARBA00009959"/>
    </source>
</evidence>
<keyword evidence="7 9" id="KW-0460">Magnesium</keyword>
<dbReference type="InterPro" id="IPR019199">
    <property type="entry name" value="Virulence_VapD/CRISPR_Cas2"/>
</dbReference>
<keyword evidence="8 9" id="KW-0051">Antiviral defense</keyword>
<dbReference type="GO" id="GO:0016787">
    <property type="term" value="F:hydrolase activity"/>
    <property type="evidence" value="ECO:0007669"/>
    <property type="project" value="UniProtKB-KW"/>
</dbReference>
<dbReference type="GO" id="GO:0046872">
    <property type="term" value="F:metal ion binding"/>
    <property type="evidence" value="ECO:0007669"/>
    <property type="project" value="UniProtKB-UniRule"/>
</dbReference>
<organism evidence="11 12">
    <name type="scientific">Marinitenerispora sediminis</name>
    <dbReference type="NCBI Taxonomy" id="1931232"/>
    <lineage>
        <taxon>Bacteria</taxon>
        <taxon>Bacillati</taxon>
        <taxon>Actinomycetota</taxon>
        <taxon>Actinomycetes</taxon>
        <taxon>Streptosporangiales</taxon>
        <taxon>Nocardiopsidaceae</taxon>
        <taxon>Marinitenerispora</taxon>
    </lineage>
</organism>
<gene>
    <name evidence="9 11" type="primary">cas2</name>
    <name evidence="11" type="ORF">DEF24_19855</name>
</gene>
<dbReference type="HAMAP" id="MF_01471">
    <property type="entry name" value="Cas2"/>
    <property type="match status" value="1"/>
</dbReference>
<evidence type="ECO:0000256" key="4">
    <source>
        <dbReference type="ARBA" id="ARBA00022723"/>
    </source>
</evidence>
<evidence type="ECO:0000256" key="9">
    <source>
        <dbReference type="HAMAP-Rule" id="MF_01471"/>
    </source>
</evidence>
<evidence type="ECO:0000256" key="8">
    <source>
        <dbReference type="ARBA" id="ARBA00023118"/>
    </source>
</evidence>
<reference evidence="11 12" key="1">
    <citation type="submission" date="2018-04" db="EMBL/GenBank/DDBJ databases">
        <title>Novel actinobacteria from marine sediment.</title>
        <authorList>
            <person name="Ng Z.Y."/>
            <person name="Tan G.Y.A."/>
        </authorList>
    </citation>
    <scope>NUCLEOTIDE SEQUENCE [LARGE SCALE GENOMIC DNA]</scope>
    <source>
        <strain evidence="11 12">TPS81</strain>
    </source>
</reference>
<dbReference type="RefSeq" id="WP_114397494.1">
    <property type="nucleotide sequence ID" value="NZ_QEIM01000038.1"/>
</dbReference>
<dbReference type="SUPFAM" id="SSF143430">
    <property type="entry name" value="TTP0101/SSO1404-like"/>
    <property type="match status" value="1"/>
</dbReference>
<keyword evidence="5 9" id="KW-0255">Endonuclease</keyword>
<dbReference type="Pfam" id="PF09827">
    <property type="entry name" value="CRISPR_Cas2"/>
    <property type="match status" value="1"/>
</dbReference>